<feature type="transmembrane region" description="Helical" evidence="3">
    <location>
        <begin position="141"/>
        <end position="162"/>
    </location>
</feature>
<dbReference type="InterPro" id="IPR000160">
    <property type="entry name" value="GGDEF_dom"/>
</dbReference>
<dbReference type="PROSITE" id="PS50887">
    <property type="entry name" value="GGDEF"/>
    <property type="match status" value="1"/>
</dbReference>
<dbReference type="Proteomes" id="UP001165263">
    <property type="component" value="Unassembled WGS sequence"/>
</dbReference>
<accession>A0ABT2C779</accession>
<keyword evidence="6" id="KW-1185">Reference proteome</keyword>
<evidence type="ECO:0000256" key="1">
    <source>
        <dbReference type="ARBA" id="ARBA00012528"/>
    </source>
</evidence>
<feature type="transmembrane region" description="Helical" evidence="3">
    <location>
        <begin position="59"/>
        <end position="80"/>
    </location>
</feature>
<feature type="transmembrane region" description="Helical" evidence="3">
    <location>
        <begin position="92"/>
        <end position="110"/>
    </location>
</feature>
<name>A0ABT2C779_9BURK</name>
<dbReference type="Pfam" id="PF00990">
    <property type="entry name" value="GGDEF"/>
    <property type="match status" value="1"/>
</dbReference>
<keyword evidence="3" id="KW-0812">Transmembrane</keyword>
<dbReference type="EMBL" id="JANUHC010000013">
    <property type="protein sequence ID" value="MCS0633201.1"/>
    <property type="molecule type" value="Genomic_DNA"/>
</dbReference>
<dbReference type="EC" id="2.7.7.65" evidence="1"/>
<comment type="caution">
    <text evidence="5">The sequence shown here is derived from an EMBL/GenBank/DDBJ whole genome shotgun (WGS) entry which is preliminary data.</text>
</comment>
<reference evidence="5" key="1">
    <citation type="submission" date="2022-08" db="EMBL/GenBank/DDBJ databases">
        <title>Reclassification of Massilia species as members of the genera Telluria, Duganella, Pseudoduganella, Mokoshia gen. nov. and Zemynaea gen. nov. using orthogonal and non-orthogonal genome-based approaches.</title>
        <authorList>
            <person name="Bowman J.P."/>
        </authorList>
    </citation>
    <scope>NUCLEOTIDE SEQUENCE</scope>
    <source>
        <strain evidence="5">LMG 11547</strain>
    </source>
</reference>
<organism evidence="5 6">
    <name type="scientific">Telluria mixta</name>
    <dbReference type="NCBI Taxonomy" id="34071"/>
    <lineage>
        <taxon>Bacteria</taxon>
        <taxon>Pseudomonadati</taxon>
        <taxon>Pseudomonadota</taxon>
        <taxon>Betaproteobacteria</taxon>
        <taxon>Burkholderiales</taxon>
        <taxon>Oxalobacteraceae</taxon>
        <taxon>Telluria group</taxon>
        <taxon>Telluria</taxon>
    </lineage>
</organism>
<dbReference type="SUPFAM" id="SSF55073">
    <property type="entry name" value="Nucleotide cyclase"/>
    <property type="match status" value="1"/>
</dbReference>
<evidence type="ECO:0000256" key="3">
    <source>
        <dbReference type="SAM" id="Phobius"/>
    </source>
</evidence>
<dbReference type="InterPro" id="IPR043128">
    <property type="entry name" value="Rev_trsase/Diguanyl_cyclase"/>
</dbReference>
<dbReference type="InterPro" id="IPR029787">
    <property type="entry name" value="Nucleotide_cyclase"/>
</dbReference>
<feature type="transmembrane region" description="Helical" evidence="3">
    <location>
        <begin position="168"/>
        <end position="185"/>
    </location>
</feature>
<proteinExistence type="predicted"/>
<dbReference type="CDD" id="cd01949">
    <property type="entry name" value="GGDEF"/>
    <property type="match status" value="1"/>
</dbReference>
<protein>
    <recommendedName>
        <fullName evidence="1">diguanylate cyclase</fullName>
        <ecNumber evidence="1">2.7.7.65</ecNumber>
    </recommendedName>
</protein>
<dbReference type="RefSeq" id="WP_259452185.1">
    <property type="nucleotide sequence ID" value="NZ_CP119520.1"/>
</dbReference>
<dbReference type="NCBIfam" id="TIGR00254">
    <property type="entry name" value="GGDEF"/>
    <property type="match status" value="1"/>
</dbReference>
<dbReference type="PANTHER" id="PTHR45138:SF9">
    <property type="entry name" value="DIGUANYLATE CYCLASE DGCM-RELATED"/>
    <property type="match status" value="1"/>
</dbReference>
<feature type="domain" description="GGDEF" evidence="4">
    <location>
        <begin position="237"/>
        <end position="377"/>
    </location>
</feature>
<dbReference type="Gene3D" id="3.30.70.270">
    <property type="match status" value="1"/>
</dbReference>
<evidence type="ECO:0000313" key="5">
    <source>
        <dbReference type="EMBL" id="MCS0633201.1"/>
    </source>
</evidence>
<dbReference type="SMART" id="SM00267">
    <property type="entry name" value="GGDEF"/>
    <property type="match status" value="1"/>
</dbReference>
<sequence length="399" mass="43636">MRIHPLTGEFALPADETAFLVHQLPQTRALLGYTLVFCTLFYVAFSISDLAALGYGPTYLKLCAARAVVAATAGTCAWLAYHRPLSLHATRIAACVADVVALACFMFIAVLRPDEFHWHAMSLGIMLIVIYLFIPNSFSNALVLAWGATAVFLALTVTYGRLTAADDVTMVMLLVLANAFGALAARRFNQVSREEYQARVQLQHTAARDHLTGCFNRRYLHETLMRPGQVRAAEHGGLVTVVLCDIDHFKRINDTYGHASGDAVLRSFADLLRRMTRDGVDSVVRYGGEEFLAILPGTDLEGGIHLAERLRTRFADTSVLTDDGTEHVRTTASFGVACADPAADGGHHVLRDLIAIADKLMYDAKRGGRDRVHARCACANDAAGPGRERPRRAGLVNRR</sequence>
<evidence type="ECO:0000313" key="6">
    <source>
        <dbReference type="Proteomes" id="UP001165263"/>
    </source>
</evidence>
<keyword evidence="3" id="KW-1133">Transmembrane helix</keyword>
<comment type="catalytic activity">
    <reaction evidence="2">
        <text>2 GTP = 3',3'-c-di-GMP + 2 diphosphate</text>
        <dbReference type="Rhea" id="RHEA:24898"/>
        <dbReference type="ChEBI" id="CHEBI:33019"/>
        <dbReference type="ChEBI" id="CHEBI:37565"/>
        <dbReference type="ChEBI" id="CHEBI:58805"/>
        <dbReference type="EC" id="2.7.7.65"/>
    </reaction>
</comment>
<gene>
    <name evidence="5" type="ORF">NX786_28085</name>
</gene>
<evidence type="ECO:0000256" key="2">
    <source>
        <dbReference type="ARBA" id="ARBA00034247"/>
    </source>
</evidence>
<dbReference type="PANTHER" id="PTHR45138">
    <property type="entry name" value="REGULATORY COMPONENTS OF SENSORY TRANSDUCTION SYSTEM"/>
    <property type="match status" value="1"/>
</dbReference>
<feature type="transmembrane region" description="Helical" evidence="3">
    <location>
        <begin position="116"/>
        <end position="134"/>
    </location>
</feature>
<evidence type="ECO:0000259" key="4">
    <source>
        <dbReference type="PROSITE" id="PS50887"/>
    </source>
</evidence>
<feature type="transmembrane region" description="Helical" evidence="3">
    <location>
        <begin position="30"/>
        <end position="53"/>
    </location>
</feature>
<dbReference type="InterPro" id="IPR050469">
    <property type="entry name" value="Diguanylate_Cyclase"/>
</dbReference>
<keyword evidence="3" id="KW-0472">Membrane</keyword>